<dbReference type="EMBL" id="CQPD01000013">
    <property type="protein sequence ID" value="CNU00823.1"/>
    <property type="molecule type" value="Genomic_DNA"/>
</dbReference>
<evidence type="ECO:0000313" key="1">
    <source>
        <dbReference type="EMBL" id="CNU00823.1"/>
    </source>
</evidence>
<reference evidence="3 4" key="1">
    <citation type="submission" date="2015-03" db="EMBL/GenBank/DDBJ databases">
        <authorList>
            <consortium name="Pathogen Informatics"/>
        </authorList>
    </citation>
    <scope>NUCLEOTIDE SEQUENCE [LARGE SCALE GENOMIC DNA]</scope>
    <source>
        <strain evidence="2 3">A1104</strain>
        <strain evidence="1 4">D4891</strain>
    </source>
</reference>
<evidence type="ECO:0000313" key="3">
    <source>
        <dbReference type="Proteomes" id="UP000041314"/>
    </source>
</evidence>
<gene>
    <name evidence="2" type="ORF">ERS008198_03873</name>
    <name evidence="1" type="ORF">ERS008207_01582</name>
</gene>
<dbReference type="EMBL" id="CQPA01000042">
    <property type="protein sequence ID" value="CNU91516.1"/>
    <property type="molecule type" value="Genomic_DNA"/>
</dbReference>
<evidence type="ECO:0000313" key="2">
    <source>
        <dbReference type="EMBL" id="CNU91516.1"/>
    </source>
</evidence>
<protein>
    <submittedName>
        <fullName evidence="2">Uncharacterized protein</fullName>
    </submittedName>
</protein>
<name>A0A655DWH5_SALET</name>
<sequence length="52" mass="6050">MKGLLCRRVKPGFLQADGGFQRYLTGTRLYLLRNDRKRRVTGEFFSSADLIQ</sequence>
<dbReference type="AlphaFoldDB" id="A0A655DWH5"/>
<proteinExistence type="predicted"/>
<dbReference type="Proteomes" id="UP000042394">
    <property type="component" value="Unassembled WGS sequence"/>
</dbReference>
<evidence type="ECO:0000313" key="4">
    <source>
        <dbReference type="Proteomes" id="UP000042394"/>
    </source>
</evidence>
<organism evidence="2 3">
    <name type="scientific">Salmonella enterica subsp. enterica serovar Bovismorbificans</name>
    <dbReference type="NCBI Taxonomy" id="58097"/>
    <lineage>
        <taxon>Bacteria</taxon>
        <taxon>Pseudomonadati</taxon>
        <taxon>Pseudomonadota</taxon>
        <taxon>Gammaproteobacteria</taxon>
        <taxon>Enterobacterales</taxon>
        <taxon>Enterobacteriaceae</taxon>
        <taxon>Salmonella</taxon>
    </lineage>
</organism>
<accession>A0A655DWH5</accession>
<dbReference type="Proteomes" id="UP000041314">
    <property type="component" value="Unassembled WGS sequence"/>
</dbReference>